<dbReference type="InterPro" id="IPR038921">
    <property type="entry name" value="YOR389W-like"/>
</dbReference>
<dbReference type="EMBL" id="CALTRL010002123">
    <property type="protein sequence ID" value="CAH7674738.1"/>
    <property type="molecule type" value="Genomic_DNA"/>
</dbReference>
<comment type="caution">
    <text evidence="2">The sequence shown here is derived from an EMBL/GenBank/DDBJ whole genome shotgun (WGS) entry which is preliminary data.</text>
</comment>
<name>A0AAV0AYT4_PHAPC</name>
<reference evidence="2" key="1">
    <citation type="submission" date="2022-06" db="EMBL/GenBank/DDBJ databases">
        <authorList>
            <consortium name="SYNGENTA / RWTH Aachen University"/>
        </authorList>
    </citation>
    <scope>NUCLEOTIDE SEQUENCE</scope>
</reference>
<evidence type="ECO:0000313" key="3">
    <source>
        <dbReference type="Proteomes" id="UP001153365"/>
    </source>
</evidence>
<sequence>MFSVILIVSWLLFASIGTSLSLVDEQQRKSLRDLKSTSKTQASGSEQTYDTSNLIFASFLGLLQQWPNSFAYSGHSIITGTIPPSTPLYHSLEPEAEPPQGMEWLAFDPEQSYQYHSLRGGKTKLLTYVSERPLRIIYIDGQSASLGTPGFMDSQAVLIDGKVEEEWGEGDQLDGEYKRARNLCAIGEEWGFEGVVRMNTGFELIWCDFKKGLKLIGKLNFTKKKLNSAQPTYGPSSVLSNRPSHPFYYSSTWMWLQSASWHNDAPGEARVKLDPSGFVSFYDRINSLNKKRRADGTENSDRSNHRLYGVSNGDVVEIRKRLIRALKRKNEGRITDQVDWTTIALTISQRYGSRLEELSEVLKDNTKNATMTALQVRRVTYEMMMPYVDFSEYDSKDFRWLEPSIAECTTAYTFVQLVNDGDSTESIRTIKKSIEGTLRRICETVTEMFSETLAMELPVAEVQHNPKVERIAQAKVSGWKSRTDQLIKWLGWSWKSCDSSWLADKKDICLPPAWPLVNTRLNSTKISQFPVLSYLNPNMRNNLKLPSLSCRSVEKLSDFDLTMIQAPCF</sequence>
<dbReference type="Proteomes" id="UP001153365">
    <property type="component" value="Unassembled WGS sequence"/>
</dbReference>
<evidence type="ECO:0000313" key="2">
    <source>
        <dbReference type="EMBL" id="CAH7674738.1"/>
    </source>
</evidence>
<gene>
    <name evidence="2" type="ORF">PPACK8108_LOCUS9670</name>
</gene>
<keyword evidence="1" id="KW-0732">Signal</keyword>
<organism evidence="2 3">
    <name type="scientific">Phakopsora pachyrhizi</name>
    <name type="common">Asian soybean rust disease fungus</name>
    <dbReference type="NCBI Taxonomy" id="170000"/>
    <lineage>
        <taxon>Eukaryota</taxon>
        <taxon>Fungi</taxon>
        <taxon>Dikarya</taxon>
        <taxon>Basidiomycota</taxon>
        <taxon>Pucciniomycotina</taxon>
        <taxon>Pucciniomycetes</taxon>
        <taxon>Pucciniales</taxon>
        <taxon>Phakopsoraceae</taxon>
        <taxon>Phakopsora</taxon>
    </lineage>
</organism>
<keyword evidence="3" id="KW-1185">Reference proteome</keyword>
<evidence type="ECO:0000256" key="1">
    <source>
        <dbReference type="SAM" id="SignalP"/>
    </source>
</evidence>
<feature type="chain" id="PRO_5043583590" evidence="1">
    <location>
        <begin position="22"/>
        <end position="569"/>
    </location>
</feature>
<dbReference type="AlphaFoldDB" id="A0AAV0AYT4"/>
<protein>
    <submittedName>
        <fullName evidence="2">Uncharacterized protein</fullName>
    </submittedName>
</protein>
<feature type="signal peptide" evidence="1">
    <location>
        <begin position="1"/>
        <end position="21"/>
    </location>
</feature>
<proteinExistence type="predicted"/>
<dbReference type="PANTHER" id="PTHR35204">
    <property type="entry name" value="YALI0A21131P"/>
    <property type="match status" value="1"/>
</dbReference>
<accession>A0AAV0AYT4</accession>
<dbReference type="PANTHER" id="PTHR35204:SF1">
    <property type="entry name" value="ENTEROTOXIN"/>
    <property type="match status" value="1"/>
</dbReference>